<protein>
    <recommendedName>
        <fullName evidence="4">Outer membrane protein beta-barrel domain-containing protein</fullName>
    </recommendedName>
</protein>
<proteinExistence type="predicted"/>
<keyword evidence="3" id="KW-1185">Reference proteome</keyword>
<feature type="signal peptide" evidence="1">
    <location>
        <begin position="1"/>
        <end position="23"/>
    </location>
</feature>
<gene>
    <name evidence="2" type="ORF">Hsw_1994</name>
</gene>
<keyword evidence="1" id="KW-0732">Signal</keyword>
<dbReference type="RefSeq" id="WP_044001974.1">
    <property type="nucleotide sequence ID" value="NZ_CP007145.1"/>
</dbReference>
<feature type="chain" id="PRO_5004907923" description="Outer membrane protein beta-barrel domain-containing protein" evidence="1">
    <location>
        <begin position="24"/>
        <end position="240"/>
    </location>
</feature>
<name>W8EWY8_9BACT</name>
<evidence type="ECO:0008006" key="4">
    <source>
        <dbReference type="Google" id="ProtNLM"/>
    </source>
</evidence>
<dbReference type="HOGENOM" id="CLU_1164623_0_0_10"/>
<organism evidence="2 3">
    <name type="scientific">Hymenobacter swuensis DY53</name>
    <dbReference type="NCBI Taxonomy" id="1227739"/>
    <lineage>
        <taxon>Bacteria</taxon>
        <taxon>Pseudomonadati</taxon>
        <taxon>Bacteroidota</taxon>
        <taxon>Cytophagia</taxon>
        <taxon>Cytophagales</taxon>
        <taxon>Hymenobacteraceae</taxon>
        <taxon>Hymenobacter</taxon>
    </lineage>
</organism>
<evidence type="ECO:0000256" key="1">
    <source>
        <dbReference type="SAM" id="SignalP"/>
    </source>
</evidence>
<sequence>MKIYVATAALLLAAAGAGPAAHAQRVLFRADPATDSMQVSYGPNRKFYQHLFVGYTPVVGSPAGPGAALRPFKSAELFIGVRSKFRLTRTVSTGFDVQYARLVYALEQNSRKLLPNPQLHEQESLVLSQVQVQPFVRLGFGRRGNVIGHYLDLSGWGGWVMATSHRTEDQPGTGGSARTVVVEHGLGYLRRWSFGIGARLGAGRYAATARYRLSDTFTAGADPTYVELPRWLVGLELGLF</sequence>
<evidence type="ECO:0000313" key="3">
    <source>
        <dbReference type="Proteomes" id="UP000019423"/>
    </source>
</evidence>
<dbReference type="STRING" id="1227739.Hsw_1994"/>
<dbReference type="AlphaFoldDB" id="W8EWY8"/>
<dbReference type="EMBL" id="CP007145">
    <property type="protein sequence ID" value="AHJ97589.1"/>
    <property type="molecule type" value="Genomic_DNA"/>
</dbReference>
<dbReference type="PATRIC" id="fig|1227739.3.peg.2210"/>
<dbReference type="Proteomes" id="UP000019423">
    <property type="component" value="Chromosome"/>
</dbReference>
<evidence type="ECO:0000313" key="2">
    <source>
        <dbReference type="EMBL" id="AHJ97589.1"/>
    </source>
</evidence>
<accession>W8EWY8</accession>
<reference evidence="2 3" key="1">
    <citation type="submission" date="2014-01" db="EMBL/GenBank/DDBJ databases">
        <title>Complete genome sequence of ionizing-radiation resistance bacterium Hymenobacter swuensis DY53.</title>
        <authorList>
            <person name="Jung J.-H."/>
            <person name="Jeong S.-W."/>
            <person name="Joe M.-H."/>
            <person name="Cho y.-j."/>
            <person name="Kim M.-K."/>
            <person name="Lim S.-Y."/>
        </authorList>
    </citation>
    <scope>NUCLEOTIDE SEQUENCE [LARGE SCALE GENOMIC DNA]</scope>
    <source>
        <strain evidence="2 3">DY53</strain>
    </source>
</reference>
<dbReference type="KEGG" id="hsw:Hsw_1994"/>
<dbReference type="OrthoDB" id="876730at2"/>